<organism evidence="3 4">
    <name type="scientific">Neurospora intermedia</name>
    <dbReference type="NCBI Taxonomy" id="5142"/>
    <lineage>
        <taxon>Eukaryota</taxon>
        <taxon>Fungi</taxon>
        <taxon>Dikarya</taxon>
        <taxon>Ascomycota</taxon>
        <taxon>Pezizomycotina</taxon>
        <taxon>Sordariomycetes</taxon>
        <taxon>Sordariomycetidae</taxon>
        <taxon>Sordariales</taxon>
        <taxon>Sordariaceae</taxon>
        <taxon>Neurospora</taxon>
    </lineage>
</organism>
<dbReference type="EMBL" id="JAVLET010000001">
    <property type="protein sequence ID" value="KAL0475566.1"/>
    <property type="molecule type" value="Genomic_DNA"/>
</dbReference>
<feature type="compositionally biased region" description="Low complexity" evidence="1">
    <location>
        <begin position="54"/>
        <end position="63"/>
    </location>
</feature>
<keyword evidence="4" id="KW-1185">Reference proteome</keyword>
<dbReference type="Proteomes" id="UP001451303">
    <property type="component" value="Unassembled WGS sequence"/>
</dbReference>
<feature type="signal peptide" evidence="2">
    <location>
        <begin position="1"/>
        <end position="20"/>
    </location>
</feature>
<evidence type="ECO:0008006" key="5">
    <source>
        <dbReference type="Google" id="ProtNLM"/>
    </source>
</evidence>
<accession>A0ABR3DUJ8</accession>
<feature type="chain" id="PRO_5045640400" description="Secreted protein" evidence="2">
    <location>
        <begin position="21"/>
        <end position="130"/>
    </location>
</feature>
<evidence type="ECO:0000256" key="2">
    <source>
        <dbReference type="SAM" id="SignalP"/>
    </source>
</evidence>
<gene>
    <name evidence="3" type="ORF">QR685DRAFT_53087</name>
</gene>
<comment type="caution">
    <text evidence="3">The sequence shown here is derived from an EMBL/GenBank/DDBJ whole genome shotgun (WGS) entry which is preliminary data.</text>
</comment>
<evidence type="ECO:0000313" key="3">
    <source>
        <dbReference type="EMBL" id="KAL0475566.1"/>
    </source>
</evidence>
<proteinExistence type="predicted"/>
<name>A0ABR3DUJ8_NEUIN</name>
<evidence type="ECO:0000313" key="4">
    <source>
        <dbReference type="Proteomes" id="UP001451303"/>
    </source>
</evidence>
<protein>
    <recommendedName>
        <fullName evidence="5">Secreted protein</fullName>
    </recommendedName>
</protein>
<evidence type="ECO:0000256" key="1">
    <source>
        <dbReference type="SAM" id="MobiDB-lite"/>
    </source>
</evidence>
<reference evidence="3 4" key="1">
    <citation type="submission" date="2023-09" db="EMBL/GenBank/DDBJ databases">
        <title>Multi-omics analysis of a traditional fermented food reveals byproduct-associated fungal strains for waste-to-food upcycling.</title>
        <authorList>
            <consortium name="Lawrence Berkeley National Laboratory"/>
            <person name="Rekdal V.M."/>
            <person name="Villalobos-Escobedo J.M."/>
            <person name="Rodriguez-Valeron N."/>
            <person name="Garcia M.O."/>
            <person name="Vasquez D.P."/>
            <person name="Damayanti I."/>
            <person name="Sorensen P.M."/>
            <person name="Baidoo E.E."/>
            <person name="De Carvalho A.C."/>
            <person name="Riley R."/>
            <person name="Lipzen A."/>
            <person name="He G."/>
            <person name="Yan M."/>
            <person name="Haridas S."/>
            <person name="Daum C."/>
            <person name="Yoshinaga Y."/>
            <person name="Ng V."/>
            <person name="Grigoriev I.V."/>
            <person name="Munk R."/>
            <person name="Nuraida L."/>
            <person name="Wijaya C.H."/>
            <person name="Morales P.-C."/>
            <person name="Keasling J.D."/>
        </authorList>
    </citation>
    <scope>NUCLEOTIDE SEQUENCE [LARGE SCALE GENOMIC DNA]</scope>
    <source>
        <strain evidence="3 4">FGSC 2613</strain>
    </source>
</reference>
<feature type="region of interest" description="Disordered" evidence="1">
    <location>
        <begin position="47"/>
        <end position="90"/>
    </location>
</feature>
<sequence length="130" mass="14580">MAVFFFFSFFFLFLPPLKMTKKKDSSDNGGNRRVRQVLGIIWPSVLCSHDSRSHSPSSSNARTSPRRHRRRWLVGPRVQKATAGKTGVWPPPIITPIHPIHGTPCHLPDGFWGHAEQGSRFGCHTPPNGT</sequence>
<keyword evidence="2" id="KW-0732">Signal</keyword>